<dbReference type="KEGG" id="fmr:Fuma_03586"/>
<keyword evidence="6 8" id="KW-0472">Membrane</keyword>
<evidence type="ECO:0000313" key="12">
    <source>
        <dbReference type="Proteomes" id="UP000187735"/>
    </source>
</evidence>
<dbReference type="GO" id="GO:0004252">
    <property type="term" value="F:serine-type endopeptidase activity"/>
    <property type="evidence" value="ECO:0007669"/>
    <property type="project" value="InterPro"/>
</dbReference>
<dbReference type="InterPro" id="IPR022764">
    <property type="entry name" value="Peptidase_S54_rhomboid_dom"/>
</dbReference>
<evidence type="ECO:0000256" key="4">
    <source>
        <dbReference type="ARBA" id="ARBA00022801"/>
    </source>
</evidence>
<dbReference type="AlphaFoldDB" id="A0A1P8WIU0"/>
<dbReference type="GO" id="GO:0006508">
    <property type="term" value="P:proteolysis"/>
    <property type="evidence" value="ECO:0007669"/>
    <property type="project" value="UniProtKB-KW"/>
</dbReference>
<proteinExistence type="inferred from homology"/>
<keyword evidence="4 11" id="KW-0378">Hydrolase</keyword>
<dbReference type="SMART" id="SM01160">
    <property type="entry name" value="DUF1751"/>
    <property type="match status" value="1"/>
</dbReference>
<evidence type="ECO:0000259" key="10">
    <source>
        <dbReference type="Pfam" id="PF20216"/>
    </source>
</evidence>
<feature type="transmembrane region" description="Helical" evidence="8">
    <location>
        <begin position="191"/>
        <end position="209"/>
    </location>
</feature>
<sequence>MGLENRDYLRDESFRYSSGPSYGSDSPTCRKLIIVTLVVFVAQVLGTRQWTQDELIERRDSLIAEQQIDAADELAVGNDLRRDNRITQNTPLDYRTLGLPPAVPIVQQWFEMHTSRVFTGQIWRLLSYAFCHDRNDLLHLAFNMLLLWVFGRRLEAIYGSTEFLIFYLTSAVAASVAYLGLDLVTGDNVPMIGASGAVLAVAMLYACHFPTQIIKLFLIIPIEVRWVVVLITVFDLYPVLRMLSGEPVGDSVAHAAHLGGLGFGYFYSKRNFRLAPFWQNTQTWFKGKRRGFKVVRPDSSGSSAKTTKLANEMDRILAKISEKGEASLTKGERKTLEQASRELRDRRG</sequence>
<reference evidence="11 12" key="1">
    <citation type="journal article" date="2016" name="Front. Microbiol.">
        <title>Fuerstia marisgermanicae gen. nov., sp. nov., an Unusual Member of the Phylum Planctomycetes from the German Wadden Sea.</title>
        <authorList>
            <person name="Kohn T."/>
            <person name="Heuer A."/>
            <person name="Jogler M."/>
            <person name="Vollmers J."/>
            <person name="Boedeker C."/>
            <person name="Bunk B."/>
            <person name="Rast P."/>
            <person name="Borchert D."/>
            <person name="Glockner I."/>
            <person name="Freese H.M."/>
            <person name="Klenk H.P."/>
            <person name="Overmann J."/>
            <person name="Kaster A.K."/>
            <person name="Rohde M."/>
            <person name="Wiegand S."/>
            <person name="Jogler C."/>
        </authorList>
    </citation>
    <scope>NUCLEOTIDE SEQUENCE [LARGE SCALE GENOMIC DNA]</scope>
    <source>
        <strain evidence="11 12">NH11</strain>
    </source>
</reference>
<dbReference type="InterPro" id="IPR035952">
    <property type="entry name" value="Rhomboid-like_sf"/>
</dbReference>
<dbReference type="InterPro" id="IPR050925">
    <property type="entry name" value="Rhomboid_protease_S54"/>
</dbReference>
<accession>A0A1P8WIU0</accession>
<dbReference type="EMBL" id="CP017641">
    <property type="protein sequence ID" value="APZ93968.1"/>
    <property type="molecule type" value="Genomic_DNA"/>
</dbReference>
<dbReference type="Pfam" id="PF20216">
    <property type="entry name" value="DUF6576"/>
    <property type="match status" value="1"/>
</dbReference>
<dbReference type="STRING" id="1891926.Fuma_03586"/>
<dbReference type="OrthoDB" id="9813074at2"/>
<protein>
    <submittedName>
        <fullName evidence="11">Rhomboid protease GluP</fullName>
        <ecNumber evidence="11">3.4.21.105</ecNumber>
    </submittedName>
</protein>
<evidence type="ECO:0000256" key="3">
    <source>
        <dbReference type="ARBA" id="ARBA00022692"/>
    </source>
</evidence>
<keyword evidence="5 8" id="KW-1133">Transmembrane helix</keyword>
<dbReference type="EC" id="3.4.21.105" evidence="11"/>
<dbReference type="Proteomes" id="UP000187735">
    <property type="component" value="Chromosome"/>
</dbReference>
<dbReference type="RefSeq" id="WP_077025345.1">
    <property type="nucleotide sequence ID" value="NZ_CP017641.1"/>
</dbReference>
<feature type="transmembrane region" description="Helical" evidence="8">
    <location>
        <begin position="216"/>
        <end position="240"/>
    </location>
</feature>
<evidence type="ECO:0000259" key="9">
    <source>
        <dbReference type="Pfam" id="PF01694"/>
    </source>
</evidence>
<dbReference type="Gene3D" id="1.20.1540.10">
    <property type="entry name" value="Rhomboid-like"/>
    <property type="match status" value="1"/>
</dbReference>
<organism evidence="11 12">
    <name type="scientific">Fuerstiella marisgermanici</name>
    <dbReference type="NCBI Taxonomy" id="1891926"/>
    <lineage>
        <taxon>Bacteria</taxon>
        <taxon>Pseudomonadati</taxon>
        <taxon>Planctomycetota</taxon>
        <taxon>Planctomycetia</taxon>
        <taxon>Planctomycetales</taxon>
        <taxon>Planctomycetaceae</taxon>
        <taxon>Fuerstiella</taxon>
    </lineage>
</organism>
<comment type="subcellular location">
    <subcellularLocation>
        <location evidence="1">Membrane</location>
        <topology evidence="1">Multi-pass membrane protein</topology>
    </subcellularLocation>
</comment>
<dbReference type="Pfam" id="PF01694">
    <property type="entry name" value="Rhomboid"/>
    <property type="match status" value="1"/>
</dbReference>
<dbReference type="PANTHER" id="PTHR43731:SF14">
    <property type="entry name" value="PRESENILIN-ASSOCIATED RHOMBOID-LIKE PROTEIN, MITOCHONDRIAL"/>
    <property type="match status" value="1"/>
</dbReference>
<evidence type="ECO:0000313" key="11">
    <source>
        <dbReference type="EMBL" id="APZ93968.1"/>
    </source>
</evidence>
<evidence type="ECO:0000256" key="7">
    <source>
        <dbReference type="SAM" id="MobiDB-lite"/>
    </source>
</evidence>
<feature type="region of interest" description="Disordered" evidence="7">
    <location>
        <begin position="328"/>
        <end position="348"/>
    </location>
</feature>
<comment type="similarity">
    <text evidence="2">Belongs to the peptidase S54 family.</text>
</comment>
<keyword evidence="12" id="KW-1185">Reference proteome</keyword>
<feature type="domain" description="DUF6576" evidence="10">
    <location>
        <begin position="311"/>
        <end position="341"/>
    </location>
</feature>
<name>A0A1P8WIU0_9PLAN</name>
<feature type="transmembrane region" description="Helical" evidence="8">
    <location>
        <begin position="156"/>
        <end position="179"/>
    </location>
</feature>
<feature type="domain" description="Peptidase S54 rhomboid" evidence="9">
    <location>
        <begin position="120"/>
        <end position="268"/>
    </location>
</feature>
<evidence type="ECO:0000256" key="5">
    <source>
        <dbReference type="ARBA" id="ARBA00022989"/>
    </source>
</evidence>
<evidence type="ECO:0000256" key="8">
    <source>
        <dbReference type="SAM" id="Phobius"/>
    </source>
</evidence>
<dbReference type="GO" id="GO:0016020">
    <property type="term" value="C:membrane"/>
    <property type="evidence" value="ECO:0007669"/>
    <property type="project" value="UniProtKB-SubCell"/>
</dbReference>
<keyword evidence="11" id="KW-0645">Protease</keyword>
<gene>
    <name evidence="11" type="primary">gluP_2</name>
    <name evidence="11" type="ORF">Fuma_03586</name>
</gene>
<evidence type="ECO:0000256" key="2">
    <source>
        <dbReference type="ARBA" id="ARBA00009045"/>
    </source>
</evidence>
<dbReference type="SUPFAM" id="SSF144091">
    <property type="entry name" value="Rhomboid-like"/>
    <property type="match status" value="1"/>
</dbReference>
<evidence type="ECO:0000256" key="1">
    <source>
        <dbReference type="ARBA" id="ARBA00004141"/>
    </source>
</evidence>
<dbReference type="PANTHER" id="PTHR43731">
    <property type="entry name" value="RHOMBOID PROTEASE"/>
    <property type="match status" value="1"/>
</dbReference>
<evidence type="ECO:0000256" key="6">
    <source>
        <dbReference type="ARBA" id="ARBA00023136"/>
    </source>
</evidence>
<dbReference type="InterPro" id="IPR046483">
    <property type="entry name" value="DUF6576"/>
</dbReference>
<keyword evidence="3 8" id="KW-0812">Transmembrane</keyword>